<organism evidence="1 2">
    <name type="scientific">Streblomastix strix</name>
    <dbReference type="NCBI Taxonomy" id="222440"/>
    <lineage>
        <taxon>Eukaryota</taxon>
        <taxon>Metamonada</taxon>
        <taxon>Preaxostyla</taxon>
        <taxon>Oxymonadida</taxon>
        <taxon>Streblomastigidae</taxon>
        <taxon>Streblomastix</taxon>
    </lineage>
</organism>
<evidence type="ECO:0000313" key="1">
    <source>
        <dbReference type="EMBL" id="KAA6368744.1"/>
    </source>
</evidence>
<gene>
    <name evidence="1" type="ORF">EZS28_035729</name>
</gene>
<name>A0A5J4UEU6_9EUKA</name>
<dbReference type="AlphaFoldDB" id="A0A5J4UEU6"/>
<protein>
    <submittedName>
        <fullName evidence="1">Uncharacterized protein</fullName>
    </submittedName>
</protein>
<dbReference type="EMBL" id="SNRW01017045">
    <property type="protein sequence ID" value="KAA6368744.1"/>
    <property type="molecule type" value="Genomic_DNA"/>
</dbReference>
<sequence>MLLHSLTTLSRFKVGNHIGQVFDLQRLKVRSSSSWCLYRIQRFGDAKVQTELVNNGYGRMIFISFCTAGGIGEEHNKEIYSGLYCIYWFFKELYEGRNNDQHSFQPLPLLARITEEQIEEEGANEEIEAQMNNNGMNVDIKKWVKYVKTEDILSQSSKKRFKR</sequence>
<accession>A0A5J4UEU6</accession>
<dbReference type="Proteomes" id="UP000324800">
    <property type="component" value="Unassembled WGS sequence"/>
</dbReference>
<reference evidence="1 2" key="1">
    <citation type="submission" date="2019-03" db="EMBL/GenBank/DDBJ databases">
        <title>Single cell metagenomics reveals metabolic interactions within the superorganism composed of flagellate Streblomastix strix and complex community of Bacteroidetes bacteria on its surface.</title>
        <authorList>
            <person name="Treitli S.C."/>
            <person name="Kolisko M."/>
            <person name="Husnik F."/>
            <person name="Keeling P."/>
            <person name="Hampl V."/>
        </authorList>
    </citation>
    <scope>NUCLEOTIDE SEQUENCE [LARGE SCALE GENOMIC DNA]</scope>
    <source>
        <strain evidence="1">ST1C</strain>
    </source>
</reference>
<evidence type="ECO:0000313" key="2">
    <source>
        <dbReference type="Proteomes" id="UP000324800"/>
    </source>
</evidence>
<comment type="caution">
    <text evidence="1">The sequence shown here is derived from an EMBL/GenBank/DDBJ whole genome shotgun (WGS) entry which is preliminary data.</text>
</comment>
<proteinExistence type="predicted"/>